<feature type="domain" description="Septum site-determining protein MinC N-terminal" evidence="8">
    <location>
        <begin position="9"/>
        <end position="88"/>
    </location>
</feature>
<name>A0A2T4U5I4_9BACI</name>
<comment type="similarity">
    <text evidence="1 6">Belongs to the MinC family.</text>
</comment>
<evidence type="ECO:0000256" key="4">
    <source>
        <dbReference type="ARBA" id="ARBA00023306"/>
    </source>
</evidence>
<dbReference type="HAMAP" id="MF_00267">
    <property type="entry name" value="MinC"/>
    <property type="match status" value="1"/>
</dbReference>
<evidence type="ECO:0000259" key="7">
    <source>
        <dbReference type="Pfam" id="PF03775"/>
    </source>
</evidence>
<dbReference type="EMBL" id="PZJJ01000015">
    <property type="protein sequence ID" value="PTL38667.1"/>
    <property type="molecule type" value="Genomic_DNA"/>
</dbReference>
<evidence type="ECO:0000256" key="1">
    <source>
        <dbReference type="ARBA" id="ARBA00006291"/>
    </source>
</evidence>
<dbReference type="RefSeq" id="WP_107585079.1">
    <property type="nucleotide sequence ID" value="NZ_PZJJ01000015.1"/>
</dbReference>
<evidence type="ECO:0000259" key="8">
    <source>
        <dbReference type="Pfam" id="PF22642"/>
    </source>
</evidence>
<reference evidence="9 10" key="1">
    <citation type="submission" date="2018-03" db="EMBL/GenBank/DDBJ databases">
        <title>Alkalicoccus saliphilus sp. nov., isolated from a mineral pool.</title>
        <authorList>
            <person name="Zhao B."/>
        </authorList>
    </citation>
    <scope>NUCLEOTIDE SEQUENCE [LARGE SCALE GENOMIC DNA]</scope>
    <source>
        <strain evidence="9 10">6AG</strain>
    </source>
</reference>
<dbReference type="InterPro" id="IPR055219">
    <property type="entry name" value="MinC_N_1"/>
</dbReference>
<keyword evidence="10" id="KW-1185">Reference proteome</keyword>
<dbReference type="GO" id="GO:0000917">
    <property type="term" value="P:division septum assembly"/>
    <property type="evidence" value="ECO:0007669"/>
    <property type="project" value="UniProtKB-KW"/>
</dbReference>
<keyword evidence="3 6" id="KW-0717">Septation</keyword>
<keyword evidence="2 6" id="KW-0132">Cell division</keyword>
<organism evidence="9 10">
    <name type="scientific">Alkalicoccus saliphilus</name>
    <dbReference type="NCBI Taxonomy" id="200989"/>
    <lineage>
        <taxon>Bacteria</taxon>
        <taxon>Bacillati</taxon>
        <taxon>Bacillota</taxon>
        <taxon>Bacilli</taxon>
        <taxon>Bacillales</taxon>
        <taxon>Bacillaceae</taxon>
        <taxon>Alkalicoccus</taxon>
    </lineage>
</organism>
<evidence type="ECO:0000256" key="2">
    <source>
        <dbReference type="ARBA" id="ARBA00022618"/>
    </source>
</evidence>
<sequence length="233" mass="25886">MKQELNRYVSLIGTKRGMKLVLNDSCSFQQLLDGMEQVLRDNEELFASRKPASIHVIVDTKNRFLSEDQEKRLKDFLLDTFHLEVDDITSNLITKKEADEQLRAVRIVKLNRVLRMGDTVEIDGDVLLLGDVDPGAVLRASGSIYILGSLMGSAYAGTGGNSRSVICAGFMDPEELDIAGAVKTFSEEEIEETPWGGMFEAAFQNTNGAVIVERVEQLPLFRKDIDEGVDETP</sequence>
<gene>
    <name evidence="6" type="primary">minC</name>
    <name evidence="9" type="ORF">C6Y45_09945</name>
</gene>
<dbReference type="InterPro" id="IPR016098">
    <property type="entry name" value="CAP/MinC_C"/>
</dbReference>
<dbReference type="AlphaFoldDB" id="A0A2T4U5I4"/>
<accession>A0A2T4U5I4</accession>
<dbReference type="Proteomes" id="UP000240509">
    <property type="component" value="Unassembled WGS sequence"/>
</dbReference>
<dbReference type="Gene3D" id="2.160.20.70">
    <property type="match status" value="1"/>
</dbReference>
<evidence type="ECO:0000256" key="3">
    <source>
        <dbReference type="ARBA" id="ARBA00023210"/>
    </source>
</evidence>
<evidence type="ECO:0000256" key="5">
    <source>
        <dbReference type="ARBA" id="ARBA00046874"/>
    </source>
</evidence>
<dbReference type="InterPro" id="IPR013033">
    <property type="entry name" value="MinC"/>
</dbReference>
<dbReference type="GO" id="GO:1901891">
    <property type="term" value="P:regulation of cell septum assembly"/>
    <property type="evidence" value="ECO:0007669"/>
    <property type="project" value="InterPro"/>
</dbReference>
<dbReference type="PANTHER" id="PTHR34108">
    <property type="entry name" value="SEPTUM SITE-DETERMINING PROTEIN MINC"/>
    <property type="match status" value="1"/>
</dbReference>
<dbReference type="GO" id="GO:0000902">
    <property type="term" value="P:cell morphogenesis"/>
    <property type="evidence" value="ECO:0007669"/>
    <property type="project" value="InterPro"/>
</dbReference>
<comment type="caution">
    <text evidence="9">The sequence shown here is derived from an EMBL/GenBank/DDBJ whole genome shotgun (WGS) entry which is preliminary data.</text>
</comment>
<dbReference type="PANTHER" id="PTHR34108:SF1">
    <property type="entry name" value="SEPTUM SITE-DETERMINING PROTEIN MINC"/>
    <property type="match status" value="1"/>
</dbReference>
<feature type="domain" description="Septum formation inhibitor MinC C-terminal" evidence="7">
    <location>
        <begin position="111"/>
        <end position="196"/>
    </location>
</feature>
<evidence type="ECO:0000256" key="6">
    <source>
        <dbReference type="HAMAP-Rule" id="MF_00267"/>
    </source>
</evidence>
<dbReference type="SUPFAM" id="SSF63848">
    <property type="entry name" value="Cell-division inhibitor MinC, C-terminal domain"/>
    <property type="match status" value="1"/>
</dbReference>
<dbReference type="Pfam" id="PF03775">
    <property type="entry name" value="MinC_C"/>
    <property type="match status" value="1"/>
</dbReference>
<protein>
    <recommendedName>
        <fullName evidence="6">Probable septum site-determining protein MinC</fullName>
    </recommendedName>
</protein>
<comment type="subunit">
    <text evidence="5 6">Interacts with MinD and FtsZ.</text>
</comment>
<dbReference type="OrthoDB" id="9790810at2"/>
<evidence type="ECO:0000313" key="9">
    <source>
        <dbReference type="EMBL" id="PTL38667.1"/>
    </source>
</evidence>
<comment type="function">
    <text evidence="6">Cell division inhibitor that blocks the formation of polar Z ring septums. Rapidly oscillates between the poles of the cell to destabilize FtsZ filaments that have formed before they mature into polar Z rings. Prevents FtsZ polymerization.</text>
</comment>
<evidence type="ECO:0000313" key="10">
    <source>
        <dbReference type="Proteomes" id="UP000240509"/>
    </source>
</evidence>
<dbReference type="InterPro" id="IPR036145">
    <property type="entry name" value="MinC_C_sf"/>
</dbReference>
<dbReference type="Gene3D" id="3.30.160.540">
    <property type="match status" value="1"/>
</dbReference>
<dbReference type="InterPro" id="IPR005526">
    <property type="entry name" value="Septum_form_inhib_MinC_C"/>
</dbReference>
<dbReference type="Pfam" id="PF22642">
    <property type="entry name" value="MinC_N_1"/>
    <property type="match status" value="1"/>
</dbReference>
<keyword evidence="4 6" id="KW-0131">Cell cycle</keyword>
<proteinExistence type="inferred from homology"/>